<dbReference type="EMBL" id="KL142374">
    <property type="protein sequence ID" value="KDR78595.1"/>
    <property type="molecule type" value="Genomic_DNA"/>
</dbReference>
<organism evidence="1 2">
    <name type="scientific">Galerina marginata (strain CBS 339.88)</name>
    <dbReference type="NCBI Taxonomy" id="685588"/>
    <lineage>
        <taxon>Eukaryota</taxon>
        <taxon>Fungi</taxon>
        <taxon>Dikarya</taxon>
        <taxon>Basidiomycota</taxon>
        <taxon>Agaricomycotina</taxon>
        <taxon>Agaricomycetes</taxon>
        <taxon>Agaricomycetidae</taxon>
        <taxon>Agaricales</taxon>
        <taxon>Agaricineae</taxon>
        <taxon>Strophariaceae</taxon>
        <taxon>Galerina</taxon>
    </lineage>
</organism>
<dbReference type="HOGENOM" id="CLU_2073344_0_0_1"/>
<reference evidence="2" key="1">
    <citation type="journal article" date="2014" name="Proc. Natl. Acad. Sci. U.S.A.">
        <title>Extensive sampling of basidiomycete genomes demonstrates inadequacy of the white-rot/brown-rot paradigm for wood decay fungi.</title>
        <authorList>
            <person name="Riley R."/>
            <person name="Salamov A.A."/>
            <person name="Brown D.W."/>
            <person name="Nagy L.G."/>
            <person name="Floudas D."/>
            <person name="Held B.W."/>
            <person name="Levasseur A."/>
            <person name="Lombard V."/>
            <person name="Morin E."/>
            <person name="Otillar R."/>
            <person name="Lindquist E.A."/>
            <person name="Sun H."/>
            <person name="LaButti K.M."/>
            <person name="Schmutz J."/>
            <person name="Jabbour D."/>
            <person name="Luo H."/>
            <person name="Baker S.E."/>
            <person name="Pisabarro A.G."/>
            <person name="Walton J.D."/>
            <person name="Blanchette R.A."/>
            <person name="Henrissat B."/>
            <person name="Martin F."/>
            <person name="Cullen D."/>
            <person name="Hibbett D.S."/>
            <person name="Grigoriev I.V."/>
        </authorList>
    </citation>
    <scope>NUCLEOTIDE SEQUENCE [LARGE SCALE GENOMIC DNA]</scope>
    <source>
        <strain evidence="2">CBS 339.88</strain>
    </source>
</reference>
<evidence type="ECO:0000313" key="2">
    <source>
        <dbReference type="Proteomes" id="UP000027222"/>
    </source>
</evidence>
<evidence type="ECO:0000313" key="1">
    <source>
        <dbReference type="EMBL" id="KDR78595.1"/>
    </source>
</evidence>
<name>A0A067T5Y4_GALM3</name>
<gene>
    <name evidence="1" type="ORF">GALMADRAFT_1257889</name>
</gene>
<proteinExistence type="predicted"/>
<dbReference type="Proteomes" id="UP000027222">
    <property type="component" value="Unassembled WGS sequence"/>
</dbReference>
<sequence>MRRCWLVLVFMEPHIILRPHWMRQCPTSSSWPVSQPGGTASVVSPCRGQTRHKIVYVAGTCSFVAILSHRGPGLWLELDVVWSYLQPNRRQNLILESIVLLQVPVSCSIVRPKIQAIL</sequence>
<protein>
    <submittedName>
        <fullName evidence="1">Uncharacterized protein</fullName>
    </submittedName>
</protein>
<accession>A0A067T5Y4</accession>
<dbReference type="AlphaFoldDB" id="A0A067T5Y4"/>
<keyword evidence="2" id="KW-1185">Reference proteome</keyword>